<dbReference type="Proteomes" id="UP000596660">
    <property type="component" value="Unplaced"/>
</dbReference>
<dbReference type="AlphaFoldDB" id="A0A803N8U5"/>
<protein>
    <submittedName>
        <fullName evidence="2">Uncharacterized protein</fullName>
    </submittedName>
</protein>
<dbReference type="PANTHER" id="PTHR43147">
    <property type="entry name" value="PROTEIN TAS"/>
    <property type="match status" value="1"/>
</dbReference>
<reference evidence="2" key="2">
    <citation type="submission" date="2021-03" db="UniProtKB">
        <authorList>
            <consortium name="EnsemblPlants"/>
        </authorList>
    </citation>
    <scope>IDENTIFICATION</scope>
</reference>
<evidence type="ECO:0000256" key="1">
    <source>
        <dbReference type="SAM" id="MobiDB-lite"/>
    </source>
</evidence>
<sequence>MKEKNIPLLKEASVSAPPNPPSLPLTHAYSHRHTGTPPIFLLAYSPLAMGILSGKYFGDDRGPTDARLNLFRGRYSEGESRYSLSNAATKLAYSFQLWKDL</sequence>
<reference evidence="2" key="1">
    <citation type="journal article" date="2017" name="Nature">
        <title>The genome of Chenopodium quinoa.</title>
        <authorList>
            <person name="Jarvis D.E."/>
            <person name="Ho Y.S."/>
            <person name="Lightfoot D.J."/>
            <person name="Schmoeckel S.M."/>
            <person name="Li B."/>
            <person name="Borm T.J.A."/>
            <person name="Ohyanagi H."/>
            <person name="Mineta K."/>
            <person name="Michell C.T."/>
            <person name="Saber N."/>
            <person name="Kharbatia N.M."/>
            <person name="Rupper R.R."/>
            <person name="Sharp A.R."/>
            <person name="Dally N."/>
            <person name="Boughton B.A."/>
            <person name="Woo Y.H."/>
            <person name="Gao G."/>
            <person name="Schijlen E.G.W.M."/>
            <person name="Guo X."/>
            <person name="Momin A.A."/>
            <person name="Negrao S."/>
            <person name="Al-Babili S."/>
            <person name="Gehring C."/>
            <person name="Roessner U."/>
            <person name="Jung C."/>
            <person name="Murphy K."/>
            <person name="Arold S.T."/>
            <person name="Gojobori T."/>
            <person name="van der Linden C.G."/>
            <person name="van Loo E.N."/>
            <person name="Jellen E.N."/>
            <person name="Maughan P.J."/>
            <person name="Tester M."/>
        </authorList>
    </citation>
    <scope>NUCLEOTIDE SEQUENCE [LARGE SCALE GENOMIC DNA]</scope>
    <source>
        <strain evidence="2">cv. PI 614886</strain>
    </source>
</reference>
<feature type="region of interest" description="Disordered" evidence="1">
    <location>
        <begin position="1"/>
        <end position="28"/>
    </location>
</feature>
<dbReference type="EnsemblPlants" id="AUR62042296-RA">
    <property type="protein sequence ID" value="AUR62042296-RA:cds"/>
    <property type="gene ID" value="AUR62042296"/>
</dbReference>
<dbReference type="SUPFAM" id="SSF51430">
    <property type="entry name" value="NAD(P)-linked oxidoreductase"/>
    <property type="match status" value="1"/>
</dbReference>
<proteinExistence type="predicted"/>
<organism evidence="2 3">
    <name type="scientific">Chenopodium quinoa</name>
    <name type="common">Quinoa</name>
    <dbReference type="NCBI Taxonomy" id="63459"/>
    <lineage>
        <taxon>Eukaryota</taxon>
        <taxon>Viridiplantae</taxon>
        <taxon>Streptophyta</taxon>
        <taxon>Embryophyta</taxon>
        <taxon>Tracheophyta</taxon>
        <taxon>Spermatophyta</taxon>
        <taxon>Magnoliopsida</taxon>
        <taxon>eudicotyledons</taxon>
        <taxon>Gunneridae</taxon>
        <taxon>Pentapetalae</taxon>
        <taxon>Caryophyllales</taxon>
        <taxon>Chenopodiaceae</taxon>
        <taxon>Chenopodioideae</taxon>
        <taxon>Atripliceae</taxon>
        <taxon>Chenopodium</taxon>
    </lineage>
</organism>
<name>A0A803N8U5_CHEQI</name>
<keyword evidence="3" id="KW-1185">Reference proteome</keyword>
<dbReference type="Gramene" id="AUR62042296-RA">
    <property type="protein sequence ID" value="AUR62042296-RA:cds"/>
    <property type="gene ID" value="AUR62042296"/>
</dbReference>
<dbReference type="PANTHER" id="PTHR43147:SF2">
    <property type="entry name" value="NADP-DEPENDENT OXIDOREDUCTASE DOMAIN-CONTAINING PROTEIN"/>
    <property type="match status" value="1"/>
</dbReference>
<evidence type="ECO:0000313" key="3">
    <source>
        <dbReference type="Proteomes" id="UP000596660"/>
    </source>
</evidence>
<evidence type="ECO:0000313" key="2">
    <source>
        <dbReference type="EnsemblPlants" id="AUR62042296-RA:cds"/>
    </source>
</evidence>
<dbReference type="InterPro" id="IPR036812">
    <property type="entry name" value="NAD(P)_OxRdtase_dom_sf"/>
</dbReference>
<accession>A0A803N8U5</accession>